<protein>
    <recommendedName>
        <fullName evidence="15">TIR domain-containing protein</fullName>
    </recommendedName>
</protein>
<dbReference type="GO" id="GO:0045087">
    <property type="term" value="P:innate immune response"/>
    <property type="evidence" value="ECO:0007669"/>
    <property type="project" value="UniProtKB-KW"/>
</dbReference>
<evidence type="ECO:0000256" key="5">
    <source>
        <dbReference type="ARBA" id="ARBA00022692"/>
    </source>
</evidence>
<dbReference type="PRINTS" id="PR01537">
    <property type="entry name" value="INTRLKN1R1F"/>
</dbReference>
<dbReference type="Gene3D" id="3.40.50.10140">
    <property type="entry name" value="Toll/interleukin-1 receptor homology (TIR) domain"/>
    <property type="match status" value="1"/>
</dbReference>
<dbReference type="SUPFAM" id="SSF52200">
    <property type="entry name" value="Toll/Interleukin receptor TIR domain"/>
    <property type="match status" value="1"/>
</dbReference>
<evidence type="ECO:0000256" key="11">
    <source>
        <dbReference type="ARBA" id="ARBA00023170"/>
    </source>
</evidence>
<dbReference type="PANTHER" id="PTHR24365">
    <property type="entry name" value="TOLL-LIKE RECEPTOR"/>
    <property type="match status" value="1"/>
</dbReference>
<dbReference type="Pfam" id="PF01582">
    <property type="entry name" value="TIR"/>
    <property type="match status" value="1"/>
</dbReference>
<dbReference type="PROSITE" id="PS51450">
    <property type="entry name" value="LRR"/>
    <property type="match status" value="2"/>
</dbReference>
<dbReference type="Pfam" id="PF00560">
    <property type="entry name" value="LRR_1"/>
    <property type="match status" value="1"/>
</dbReference>
<evidence type="ECO:0000256" key="4">
    <source>
        <dbReference type="ARBA" id="ARBA00022614"/>
    </source>
</evidence>
<keyword evidence="11" id="KW-0675">Receptor</keyword>
<keyword evidence="7" id="KW-0677">Repeat</keyword>
<sequence length="707" mass="82377">MMVMALNNANASWILAVIVVVFHTKCSSVNLCPNTPCLCTNTTTDCSDRNLESLHRLENQLPITTTNLILSGNTFMNIRTAFFKPIESLKIERLSLSRCQVKYISPEAFLSVQNIRQLDLSKNNISYKNTRLVLEKLNSSCIEALNISDVKQAPSTLPVNAFESLERNSSLNSLQLQNWNLVNVSGFSFQNLNNLRTLDLSNNKILAMNMEGLHNISRLNLTLNELSGIPNMCDAKNKSLVPRLKKMWLAINHISDSLEFYRQGHCLPELKYLNLSFNAISIIKSNAFSTIRSLEKLRLENMLTYDLLIEEEAFRSMSLTALFFGSPKRVTKELLRYETIFKNCPNLRTLDMSNFDFSNFDKEDFYRMLLPLQDLRELMLRHCSLNFAPFISHLPHLKSLNLNGNFIRHIHQDLFENNSVISEIILRKNQLTSLREESFTDEIWNNPNLSIDVSFNPFACDCDLEWFIKWSKRNRKHVQKYKDNQCDSPKEWKSRFIGDNLHSLEMKCHVLNRTIVIGATIGSFVFVFLFIFVLIRKFRWDILYYIHNCTHGRRRGYQRLVDRGTKEYDGFVAYNTHDRKWIMSELVDILEKKENYKLCLHERNFLPIGSHVDNIFDNIESSRKLILVLSNNFMEDQWCQFETIIANHQLADGNKDNILLILLNDIDSKHFTIALKTLLKEAESVEWTTNANGNKLFWKRLVLFMRK</sequence>
<comment type="subcellular location">
    <subcellularLocation>
        <location evidence="1">Membrane</location>
        <topology evidence="1">Single-pass type I membrane protein</topology>
    </subcellularLocation>
</comment>
<evidence type="ECO:0000256" key="6">
    <source>
        <dbReference type="ARBA" id="ARBA00022729"/>
    </source>
</evidence>
<dbReference type="InterPro" id="IPR003591">
    <property type="entry name" value="Leu-rich_rpt_typical-subtyp"/>
</dbReference>
<evidence type="ECO:0000256" key="1">
    <source>
        <dbReference type="ARBA" id="ARBA00004479"/>
    </source>
</evidence>
<dbReference type="SMART" id="SM00082">
    <property type="entry name" value="LRRCT"/>
    <property type="match status" value="1"/>
</dbReference>
<dbReference type="Proteomes" id="UP000005408">
    <property type="component" value="Unassembled WGS sequence"/>
</dbReference>
<dbReference type="InterPro" id="IPR000483">
    <property type="entry name" value="Cys-rich_flank_reg_C"/>
</dbReference>
<keyword evidence="3" id="KW-0399">Innate immunity</keyword>
<dbReference type="InterPro" id="IPR026906">
    <property type="entry name" value="LRR_5"/>
</dbReference>
<dbReference type="SMART" id="SM00369">
    <property type="entry name" value="LRR_TYP"/>
    <property type="match status" value="4"/>
</dbReference>
<keyword evidence="5 13" id="KW-0812">Transmembrane</keyword>
<evidence type="ECO:0000256" key="10">
    <source>
        <dbReference type="ARBA" id="ARBA00023136"/>
    </source>
</evidence>
<dbReference type="Pfam" id="PF13855">
    <property type="entry name" value="LRR_8"/>
    <property type="match status" value="1"/>
</dbReference>
<keyword evidence="12" id="KW-0325">Glycoprotein</keyword>
<evidence type="ECO:0000256" key="9">
    <source>
        <dbReference type="ARBA" id="ARBA00022989"/>
    </source>
</evidence>
<comment type="similarity">
    <text evidence="2">Belongs to the Toll-like receptor family.</text>
</comment>
<dbReference type="InterPro" id="IPR032675">
    <property type="entry name" value="LRR_dom_sf"/>
</dbReference>
<reference evidence="16" key="1">
    <citation type="submission" date="2022-08" db="UniProtKB">
        <authorList>
            <consortium name="EnsemblMetazoa"/>
        </authorList>
    </citation>
    <scope>IDENTIFICATION</scope>
    <source>
        <strain evidence="16">05x7-T-G4-1.051#20</strain>
    </source>
</reference>
<feature type="domain" description="TIR" evidence="15">
    <location>
        <begin position="566"/>
        <end position="705"/>
    </location>
</feature>
<evidence type="ECO:0000313" key="16">
    <source>
        <dbReference type="EnsemblMetazoa" id="G23309.2:cds"/>
    </source>
</evidence>
<evidence type="ECO:0000256" key="8">
    <source>
        <dbReference type="ARBA" id="ARBA00022859"/>
    </source>
</evidence>
<dbReference type="SUPFAM" id="SSF52058">
    <property type="entry name" value="L domain-like"/>
    <property type="match status" value="2"/>
</dbReference>
<dbReference type="PROSITE" id="PS50104">
    <property type="entry name" value="TIR"/>
    <property type="match status" value="1"/>
</dbReference>
<organism evidence="16 17">
    <name type="scientific">Magallana gigas</name>
    <name type="common">Pacific oyster</name>
    <name type="synonym">Crassostrea gigas</name>
    <dbReference type="NCBI Taxonomy" id="29159"/>
    <lineage>
        <taxon>Eukaryota</taxon>
        <taxon>Metazoa</taxon>
        <taxon>Spiralia</taxon>
        <taxon>Lophotrochozoa</taxon>
        <taxon>Mollusca</taxon>
        <taxon>Bivalvia</taxon>
        <taxon>Autobranchia</taxon>
        <taxon>Pteriomorphia</taxon>
        <taxon>Ostreida</taxon>
        <taxon>Ostreoidea</taxon>
        <taxon>Ostreidae</taxon>
        <taxon>Magallana</taxon>
    </lineage>
</organism>
<keyword evidence="6 14" id="KW-0732">Signal</keyword>
<dbReference type="InterPro" id="IPR035897">
    <property type="entry name" value="Toll_tir_struct_dom_sf"/>
</dbReference>
<dbReference type="AlphaFoldDB" id="A0A8W8KIJ8"/>
<dbReference type="PANTHER" id="PTHR24365:SF541">
    <property type="entry name" value="PROTEIN TOLL-RELATED"/>
    <property type="match status" value="1"/>
</dbReference>
<evidence type="ECO:0000256" key="13">
    <source>
        <dbReference type="SAM" id="Phobius"/>
    </source>
</evidence>
<dbReference type="GO" id="GO:0005886">
    <property type="term" value="C:plasma membrane"/>
    <property type="evidence" value="ECO:0007669"/>
    <property type="project" value="TreeGrafter"/>
</dbReference>
<evidence type="ECO:0000256" key="12">
    <source>
        <dbReference type="ARBA" id="ARBA00023180"/>
    </source>
</evidence>
<keyword evidence="8" id="KW-0391">Immunity</keyword>
<keyword evidence="17" id="KW-1185">Reference proteome</keyword>
<accession>A0A8W8KIJ8</accession>
<evidence type="ECO:0000256" key="14">
    <source>
        <dbReference type="SAM" id="SignalP"/>
    </source>
</evidence>
<keyword evidence="10 13" id="KW-0472">Membrane</keyword>
<feature type="signal peptide" evidence="14">
    <location>
        <begin position="1"/>
        <end position="28"/>
    </location>
</feature>
<dbReference type="Gene3D" id="3.80.10.10">
    <property type="entry name" value="Ribonuclease Inhibitor"/>
    <property type="match status" value="3"/>
</dbReference>
<proteinExistence type="inferred from homology"/>
<dbReference type="OrthoDB" id="6142795at2759"/>
<feature type="transmembrane region" description="Helical" evidence="13">
    <location>
        <begin position="515"/>
        <end position="535"/>
    </location>
</feature>
<dbReference type="InterPro" id="IPR000157">
    <property type="entry name" value="TIR_dom"/>
</dbReference>
<feature type="chain" id="PRO_5036469754" description="TIR domain-containing protein" evidence="14">
    <location>
        <begin position="29"/>
        <end position="707"/>
    </location>
</feature>
<dbReference type="GO" id="GO:0038023">
    <property type="term" value="F:signaling receptor activity"/>
    <property type="evidence" value="ECO:0007669"/>
    <property type="project" value="TreeGrafter"/>
</dbReference>
<keyword evidence="4" id="KW-0433">Leucine-rich repeat</keyword>
<dbReference type="Pfam" id="PF13306">
    <property type="entry name" value="LRR_5"/>
    <property type="match status" value="1"/>
</dbReference>
<evidence type="ECO:0000259" key="15">
    <source>
        <dbReference type="PROSITE" id="PS50104"/>
    </source>
</evidence>
<evidence type="ECO:0000256" key="2">
    <source>
        <dbReference type="ARBA" id="ARBA00009634"/>
    </source>
</evidence>
<dbReference type="InterPro" id="IPR001611">
    <property type="entry name" value="Leu-rich_rpt"/>
</dbReference>
<dbReference type="EnsemblMetazoa" id="G23309.2">
    <property type="protein sequence ID" value="G23309.2:cds"/>
    <property type="gene ID" value="G23309"/>
</dbReference>
<dbReference type="FunFam" id="3.40.50.10140:FF:000001">
    <property type="entry name" value="Toll-like receptor 2"/>
    <property type="match status" value="1"/>
</dbReference>
<evidence type="ECO:0000256" key="7">
    <source>
        <dbReference type="ARBA" id="ARBA00022737"/>
    </source>
</evidence>
<keyword evidence="9 13" id="KW-1133">Transmembrane helix</keyword>
<dbReference type="SMART" id="SM00255">
    <property type="entry name" value="TIR"/>
    <property type="match status" value="1"/>
</dbReference>
<evidence type="ECO:0000313" key="17">
    <source>
        <dbReference type="Proteomes" id="UP000005408"/>
    </source>
</evidence>
<dbReference type="OMA" id="RITQDIC"/>
<evidence type="ECO:0000256" key="3">
    <source>
        <dbReference type="ARBA" id="ARBA00022588"/>
    </source>
</evidence>
<dbReference type="GO" id="GO:0007165">
    <property type="term" value="P:signal transduction"/>
    <property type="evidence" value="ECO:0007669"/>
    <property type="project" value="InterPro"/>
</dbReference>
<name>A0A8W8KIJ8_MAGGI</name>